<feature type="transmembrane region" description="Helical" evidence="13">
    <location>
        <begin position="179"/>
        <end position="198"/>
    </location>
</feature>
<evidence type="ECO:0000256" key="13">
    <source>
        <dbReference type="SAM" id="Phobius"/>
    </source>
</evidence>
<evidence type="ECO:0000256" key="5">
    <source>
        <dbReference type="ARBA" id="ARBA00022670"/>
    </source>
</evidence>
<evidence type="ECO:0000256" key="10">
    <source>
        <dbReference type="ARBA" id="ARBA00037147"/>
    </source>
</evidence>
<gene>
    <name evidence="15" type="ORF">VIN7_10227</name>
</gene>
<name>H0H1R4_SACCK</name>
<keyword evidence="8 13" id="KW-1133">Transmembrane helix</keyword>
<evidence type="ECO:0000256" key="1">
    <source>
        <dbReference type="ARBA" id="ARBA00000156"/>
    </source>
</evidence>
<evidence type="ECO:0000256" key="2">
    <source>
        <dbReference type="ARBA" id="ARBA00004257"/>
    </source>
</evidence>
<dbReference type="Proteomes" id="UP000009009">
    <property type="component" value="Unassembled WGS sequence"/>
</dbReference>
<feature type="transmembrane region" description="Helical" evidence="13">
    <location>
        <begin position="152"/>
        <end position="172"/>
    </location>
</feature>
<dbReference type="GO" id="GO:0016020">
    <property type="term" value="C:membrane"/>
    <property type="evidence" value="ECO:0007669"/>
    <property type="project" value="InterPro"/>
</dbReference>
<dbReference type="GO" id="GO:0004252">
    <property type="term" value="F:serine-type endopeptidase activity"/>
    <property type="evidence" value="ECO:0007669"/>
    <property type="project" value="InterPro"/>
</dbReference>
<dbReference type="GO" id="GO:0005794">
    <property type="term" value="C:Golgi apparatus"/>
    <property type="evidence" value="ECO:0007669"/>
    <property type="project" value="UniProtKB-SubCell"/>
</dbReference>
<feature type="domain" description="Peptidase S54 rhomboid" evidence="14">
    <location>
        <begin position="114"/>
        <end position="254"/>
    </location>
</feature>
<feature type="transmembrane region" description="Helical" evidence="13">
    <location>
        <begin position="218"/>
        <end position="251"/>
    </location>
</feature>
<keyword evidence="5" id="KW-0645">Protease</keyword>
<evidence type="ECO:0000256" key="9">
    <source>
        <dbReference type="ARBA" id="ARBA00023136"/>
    </source>
</evidence>
<evidence type="ECO:0000313" key="16">
    <source>
        <dbReference type="Proteomes" id="UP000009009"/>
    </source>
</evidence>
<dbReference type="PANTHER" id="PTHR43066">
    <property type="entry name" value="RHOMBOID-RELATED PROTEIN"/>
    <property type="match status" value="1"/>
</dbReference>
<keyword evidence="9 13" id="KW-0472">Membrane</keyword>
<dbReference type="EC" id="3.4.21.105" evidence="4"/>
<proteinExistence type="inferred from homology"/>
<dbReference type="GO" id="GO:0006508">
    <property type="term" value="P:proteolysis"/>
    <property type="evidence" value="ECO:0007669"/>
    <property type="project" value="UniProtKB-KW"/>
</dbReference>
<evidence type="ECO:0000256" key="11">
    <source>
        <dbReference type="ARBA" id="ARBA00039804"/>
    </source>
</evidence>
<organism evidence="15 16">
    <name type="scientific">Saccharomyces cerevisiae x Saccharomyces kudriavzevii (strain VIN7)</name>
    <name type="common">Yeast</name>
    <dbReference type="NCBI Taxonomy" id="1095631"/>
    <lineage>
        <taxon>Eukaryota</taxon>
        <taxon>Fungi</taxon>
        <taxon>Dikarya</taxon>
        <taxon>Ascomycota</taxon>
        <taxon>Saccharomycotina</taxon>
        <taxon>Saccharomycetes</taxon>
        <taxon>Saccharomycetales</taxon>
        <taxon>Saccharomycetaceae</taxon>
        <taxon>Saccharomyces</taxon>
    </lineage>
</organism>
<dbReference type="Pfam" id="PF01694">
    <property type="entry name" value="Rhomboid"/>
    <property type="match status" value="1"/>
</dbReference>
<keyword evidence="16" id="KW-1185">Reference proteome</keyword>
<dbReference type="InterPro" id="IPR022764">
    <property type="entry name" value="Peptidase_S54_rhomboid_dom"/>
</dbReference>
<dbReference type="InterPro" id="IPR035952">
    <property type="entry name" value="Rhomboid-like_sf"/>
</dbReference>
<sequence>MAAFQISRENFSLFFGPSRSEALFFLNCTDIRSIGEKVRKTVGFAQKGQELGLASPLRYYCAMNWKSYVFHGGHPPAALSTGLVVFLTAVYLLGFVFDLRDDLSLAPESLFKLQMSRLSLYPLIHLSLPHLLFNILAIWAPLNLFEETHGTVFTGVFLNMSALFAGILYCLVGKLLYPEVSVAGASGWCFTLFAYYSFKESQVRPRTRIFRTDYSIPTLYTPVALLIAIAIIIPGSSFWGHFFGLCVGYAIGYKESWFHKITPPGWIIAKIENVLDGLIRLIPWGIKYYRDADIDRNKDYEPLMATDTPLPLHNDNGGTVLGTA</sequence>
<evidence type="ECO:0000256" key="12">
    <source>
        <dbReference type="ARBA" id="ARBA00042081"/>
    </source>
</evidence>
<keyword evidence="6 13" id="KW-0812">Transmembrane</keyword>
<evidence type="ECO:0000259" key="14">
    <source>
        <dbReference type="Pfam" id="PF01694"/>
    </source>
</evidence>
<comment type="subcellular location">
    <subcellularLocation>
        <location evidence="2">Golgi apparatus</location>
        <location evidence="2">cis-Golgi network membrane</location>
        <topology evidence="2">Multi-pass membrane protein</topology>
    </subcellularLocation>
</comment>
<feature type="transmembrane region" description="Helical" evidence="13">
    <location>
        <begin position="118"/>
        <end position="140"/>
    </location>
</feature>
<accession>H0H1R4</accession>
<dbReference type="AlphaFoldDB" id="H0H1R4"/>
<evidence type="ECO:0000256" key="4">
    <source>
        <dbReference type="ARBA" id="ARBA00013039"/>
    </source>
</evidence>
<feature type="transmembrane region" description="Helical" evidence="13">
    <location>
        <begin position="77"/>
        <end position="97"/>
    </location>
</feature>
<dbReference type="EMBL" id="AGVY01000375">
    <property type="protein sequence ID" value="EHM99987.1"/>
    <property type="molecule type" value="Genomic_DNA"/>
</dbReference>
<evidence type="ECO:0000256" key="6">
    <source>
        <dbReference type="ARBA" id="ARBA00022692"/>
    </source>
</evidence>
<comment type="catalytic activity">
    <reaction evidence="1">
        <text>Cleaves type-1 transmembrane domains using a catalytic dyad composed of serine and histidine that are contributed by different transmembrane domains.</text>
        <dbReference type="EC" id="3.4.21.105"/>
    </reaction>
</comment>
<evidence type="ECO:0000256" key="7">
    <source>
        <dbReference type="ARBA" id="ARBA00022801"/>
    </source>
</evidence>
<dbReference type="PhylomeDB" id="H0H1R4"/>
<evidence type="ECO:0000256" key="3">
    <source>
        <dbReference type="ARBA" id="ARBA00009045"/>
    </source>
</evidence>
<comment type="similarity">
    <text evidence="3">Belongs to the peptidase S54 family.</text>
</comment>
<dbReference type="PANTHER" id="PTHR43066:SF1">
    <property type="entry name" value="RHOMBOID PROTEIN 2"/>
    <property type="match status" value="1"/>
</dbReference>
<dbReference type="SUPFAM" id="SSF144091">
    <property type="entry name" value="Rhomboid-like"/>
    <property type="match status" value="1"/>
</dbReference>
<comment type="function">
    <text evidence="10">Probable rhomboid-type serine protease that catalyzes intramembrane proteolysis.</text>
</comment>
<protein>
    <recommendedName>
        <fullName evidence="11">Rhomboid-type serine protease 2</fullName>
        <ecNumber evidence="4">3.4.21.105</ecNumber>
    </recommendedName>
    <alternativeName>
        <fullName evidence="12">Rhomboid protein 2</fullName>
    </alternativeName>
</protein>
<dbReference type="OrthoDB" id="10257275at2759"/>
<keyword evidence="7" id="KW-0378">Hydrolase</keyword>
<dbReference type="Gene3D" id="1.20.1540.10">
    <property type="entry name" value="Rhomboid-like"/>
    <property type="match status" value="1"/>
</dbReference>
<evidence type="ECO:0000256" key="8">
    <source>
        <dbReference type="ARBA" id="ARBA00022989"/>
    </source>
</evidence>
<reference evidence="15 16" key="1">
    <citation type="journal article" date="2012" name="FEMS Yeast Res.">
        <title>The genome sequence of the wine yeast VIN7 reveals an allotriploid hybrid genome with Saccharomyces cerevisiae and Saccharomyces kudriavzevii origins.</title>
        <authorList>
            <person name="Borneman A.R."/>
            <person name="Desany B.A."/>
            <person name="Riches D."/>
            <person name="Affourtit J.P."/>
            <person name="Forgan A.H."/>
            <person name="Pretorius I.S."/>
            <person name="Egholm M."/>
            <person name="Chambers P.J."/>
        </authorList>
    </citation>
    <scope>NUCLEOTIDE SEQUENCE [LARGE SCALE GENOMIC DNA]</scope>
    <source>
        <strain evidence="15 16">VIN7</strain>
    </source>
</reference>
<comment type="caution">
    <text evidence="15">The sequence shown here is derived from an EMBL/GenBank/DDBJ whole genome shotgun (WGS) entry which is preliminary data.</text>
</comment>
<evidence type="ECO:0000313" key="15">
    <source>
        <dbReference type="EMBL" id="EHM99987.1"/>
    </source>
</evidence>
<dbReference type="HOGENOM" id="CLU_071084_0_0_1"/>